<name>A0ABD3BL80_9LAMI</name>
<feature type="region of interest" description="Disordered" evidence="1">
    <location>
        <begin position="171"/>
        <end position="196"/>
    </location>
</feature>
<gene>
    <name evidence="2" type="ORF">CASFOL_037828</name>
</gene>
<proteinExistence type="predicted"/>
<protein>
    <submittedName>
        <fullName evidence="2">Uncharacterized protein</fullName>
    </submittedName>
</protein>
<comment type="caution">
    <text evidence="2">The sequence shown here is derived from an EMBL/GenBank/DDBJ whole genome shotgun (WGS) entry which is preliminary data.</text>
</comment>
<dbReference type="Proteomes" id="UP001632038">
    <property type="component" value="Unassembled WGS sequence"/>
</dbReference>
<feature type="region of interest" description="Disordered" evidence="1">
    <location>
        <begin position="1"/>
        <end position="23"/>
    </location>
</feature>
<organism evidence="2 3">
    <name type="scientific">Castilleja foliolosa</name>
    <dbReference type="NCBI Taxonomy" id="1961234"/>
    <lineage>
        <taxon>Eukaryota</taxon>
        <taxon>Viridiplantae</taxon>
        <taxon>Streptophyta</taxon>
        <taxon>Embryophyta</taxon>
        <taxon>Tracheophyta</taxon>
        <taxon>Spermatophyta</taxon>
        <taxon>Magnoliopsida</taxon>
        <taxon>eudicotyledons</taxon>
        <taxon>Gunneridae</taxon>
        <taxon>Pentapetalae</taxon>
        <taxon>asterids</taxon>
        <taxon>lamiids</taxon>
        <taxon>Lamiales</taxon>
        <taxon>Orobanchaceae</taxon>
        <taxon>Pedicularideae</taxon>
        <taxon>Castillejinae</taxon>
        <taxon>Castilleja</taxon>
    </lineage>
</organism>
<accession>A0ABD3BL80</accession>
<reference evidence="3" key="1">
    <citation type="journal article" date="2024" name="IScience">
        <title>Strigolactones Initiate the Formation of Haustorium-like Structures in Castilleja.</title>
        <authorList>
            <person name="Buerger M."/>
            <person name="Peterson D."/>
            <person name="Chory J."/>
        </authorList>
    </citation>
    <scope>NUCLEOTIDE SEQUENCE [LARGE SCALE GENOMIC DNA]</scope>
</reference>
<evidence type="ECO:0000313" key="2">
    <source>
        <dbReference type="EMBL" id="KAL3617507.1"/>
    </source>
</evidence>
<evidence type="ECO:0000313" key="3">
    <source>
        <dbReference type="Proteomes" id="UP001632038"/>
    </source>
</evidence>
<dbReference type="PANTHER" id="PTHR47184">
    <property type="entry name" value="PHOSPHATIDYLINOSITOL 3-AND 4-KINASE FAMILY PROTEIN-RELATED"/>
    <property type="match status" value="1"/>
</dbReference>
<dbReference type="PANTHER" id="PTHR47184:SF2">
    <property type="entry name" value="SYMPLEKIN"/>
    <property type="match status" value="1"/>
</dbReference>
<dbReference type="AlphaFoldDB" id="A0ABD3BL80"/>
<dbReference type="EMBL" id="JAVIJP010000081">
    <property type="protein sequence ID" value="KAL3617507.1"/>
    <property type="molecule type" value="Genomic_DNA"/>
</dbReference>
<evidence type="ECO:0000256" key="1">
    <source>
        <dbReference type="SAM" id="MobiDB-lite"/>
    </source>
</evidence>
<keyword evidence="3" id="KW-1185">Reference proteome</keyword>
<sequence length="223" mass="25117">MELAPSVSANKSEELSPKSAIEDTNKMDSSIATSAELISQLVLPKLSAPIIFVADEQKDQLQEQAFVRIVDAYRQATVSGGSQVRFSVLAHSGMEFPSELDPWKLLRAHILSDYVNHEGHELTLRVLHRLFGEAEEDRDFFSSTTASSVYETFLLQVATKTEKYNGMDETEKYNDMDETDNDDHYSQMDETDIDGDDYVQTDETGIDGDAKLVLREQFDIFSI</sequence>
<feature type="compositionally biased region" description="Basic and acidic residues" evidence="1">
    <location>
        <begin position="11"/>
        <end position="23"/>
    </location>
</feature>